<keyword evidence="2" id="KW-1185">Reference proteome</keyword>
<sequence>MNLCQTFKTFQLEFFSIPFEIYKSSCHALCVLSGVFPAFAPQQQQMPVMLANKNPRNALLLSNPSDHMSRGIPAQDALARTPLWLTMMKAYLSGNGHRDPKKGGRNASGQLALSPQVLICPPSNGHFSP</sequence>
<organism evidence="1 2">
    <name type="scientific">Austropuccinia psidii MF-1</name>
    <dbReference type="NCBI Taxonomy" id="1389203"/>
    <lineage>
        <taxon>Eukaryota</taxon>
        <taxon>Fungi</taxon>
        <taxon>Dikarya</taxon>
        <taxon>Basidiomycota</taxon>
        <taxon>Pucciniomycotina</taxon>
        <taxon>Pucciniomycetes</taxon>
        <taxon>Pucciniales</taxon>
        <taxon>Sphaerophragmiaceae</taxon>
        <taxon>Austropuccinia</taxon>
    </lineage>
</organism>
<gene>
    <name evidence="1" type="ORF">O181_058987</name>
</gene>
<name>A0A9Q3EKV1_9BASI</name>
<reference evidence="1" key="1">
    <citation type="submission" date="2021-03" db="EMBL/GenBank/DDBJ databases">
        <title>Draft genome sequence of rust myrtle Austropuccinia psidii MF-1, a brazilian biotype.</title>
        <authorList>
            <person name="Quecine M.C."/>
            <person name="Pachon D.M.R."/>
            <person name="Bonatelli M.L."/>
            <person name="Correr F.H."/>
            <person name="Franceschini L.M."/>
            <person name="Leite T.F."/>
            <person name="Margarido G.R.A."/>
            <person name="Almeida C.A."/>
            <person name="Ferrarezi J.A."/>
            <person name="Labate C.A."/>
        </authorList>
    </citation>
    <scope>NUCLEOTIDE SEQUENCE</scope>
    <source>
        <strain evidence="1">MF-1</strain>
    </source>
</reference>
<dbReference type="AlphaFoldDB" id="A0A9Q3EKV1"/>
<evidence type="ECO:0000313" key="2">
    <source>
        <dbReference type="Proteomes" id="UP000765509"/>
    </source>
</evidence>
<comment type="caution">
    <text evidence="1">The sequence shown here is derived from an EMBL/GenBank/DDBJ whole genome shotgun (WGS) entry which is preliminary data.</text>
</comment>
<proteinExistence type="predicted"/>
<evidence type="ECO:0000313" key="1">
    <source>
        <dbReference type="EMBL" id="MBW0519272.1"/>
    </source>
</evidence>
<accession>A0A9Q3EKV1</accession>
<protein>
    <submittedName>
        <fullName evidence="1">Uncharacterized protein</fullName>
    </submittedName>
</protein>
<dbReference type="Proteomes" id="UP000765509">
    <property type="component" value="Unassembled WGS sequence"/>
</dbReference>
<dbReference type="EMBL" id="AVOT02027271">
    <property type="protein sequence ID" value="MBW0519272.1"/>
    <property type="molecule type" value="Genomic_DNA"/>
</dbReference>